<feature type="region of interest" description="Disordered" evidence="4">
    <location>
        <begin position="331"/>
        <end position="350"/>
    </location>
</feature>
<evidence type="ECO:0000256" key="2">
    <source>
        <dbReference type="ARBA" id="ARBA00023125"/>
    </source>
</evidence>
<keyword evidence="7" id="KW-1185">Reference proteome</keyword>
<dbReference type="SMART" id="SM00342">
    <property type="entry name" value="HTH_ARAC"/>
    <property type="match status" value="1"/>
</dbReference>
<evidence type="ECO:0000259" key="5">
    <source>
        <dbReference type="PROSITE" id="PS01124"/>
    </source>
</evidence>
<dbReference type="SUPFAM" id="SSF46689">
    <property type="entry name" value="Homeodomain-like"/>
    <property type="match status" value="1"/>
</dbReference>
<name>A0ABT1BNT2_9BURK</name>
<dbReference type="RefSeq" id="WP_252770400.1">
    <property type="nucleotide sequence ID" value="NZ_JAMXMC010000007.1"/>
</dbReference>
<evidence type="ECO:0000256" key="3">
    <source>
        <dbReference type="ARBA" id="ARBA00023163"/>
    </source>
</evidence>
<dbReference type="InterPro" id="IPR018060">
    <property type="entry name" value="HTH_AraC"/>
</dbReference>
<dbReference type="InterPro" id="IPR032687">
    <property type="entry name" value="AraC-type_N"/>
</dbReference>
<dbReference type="Gene3D" id="1.10.10.60">
    <property type="entry name" value="Homeodomain-like"/>
    <property type="match status" value="1"/>
</dbReference>
<keyword evidence="1" id="KW-0805">Transcription regulation</keyword>
<keyword evidence="2" id="KW-0238">DNA-binding</keyword>
<gene>
    <name evidence="6" type="ORF">M0L44_14165</name>
</gene>
<organism evidence="6 7">
    <name type="scientific">Ideonella oryzae</name>
    <dbReference type="NCBI Taxonomy" id="2937441"/>
    <lineage>
        <taxon>Bacteria</taxon>
        <taxon>Pseudomonadati</taxon>
        <taxon>Pseudomonadota</taxon>
        <taxon>Betaproteobacteria</taxon>
        <taxon>Burkholderiales</taxon>
        <taxon>Sphaerotilaceae</taxon>
        <taxon>Ideonella</taxon>
    </lineage>
</organism>
<accession>A0ABT1BNT2</accession>
<dbReference type="PANTHER" id="PTHR47894">
    <property type="entry name" value="HTH-TYPE TRANSCRIPTIONAL REGULATOR GADX"/>
    <property type="match status" value="1"/>
</dbReference>
<dbReference type="Proteomes" id="UP001204851">
    <property type="component" value="Unassembled WGS sequence"/>
</dbReference>
<evidence type="ECO:0000256" key="1">
    <source>
        <dbReference type="ARBA" id="ARBA00023015"/>
    </source>
</evidence>
<evidence type="ECO:0000313" key="6">
    <source>
        <dbReference type="EMBL" id="MCO5977851.1"/>
    </source>
</evidence>
<dbReference type="PROSITE" id="PS01124">
    <property type="entry name" value="HTH_ARAC_FAMILY_2"/>
    <property type="match status" value="1"/>
</dbReference>
<dbReference type="Pfam" id="PF12625">
    <property type="entry name" value="Arabinose_bd"/>
    <property type="match status" value="1"/>
</dbReference>
<reference evidence="6 7" key="1">
    <citation type="submission" date="2022-06" db="EMBL/GenBank/DDBJ databases">
        <title>Ideonella sp. NS12-5 Genome sequencing and assembly.</title>
        <authorList>
            <person name="Jung Y."/>
        </authorList>
    </citation>
    <scope>NUCLEOTIDE SEQUENCE [LARGE SCALE GENOMIC DNA]</scope>
    <source>
        <strain evidence="6 7">NS12-5</strain>
    </source>
</reference>
<dbReference type="EMBL" id="JAMXMC010000007">
    <property type="protein sequence ID" value="MCO5977851.1"/>
    <property type="molecule type" value="Genomic_DNA"/>
</dbReference>
<proteinExistence type="predicted"/>
<feature type="domain" description="HTH araC/xylS-type" evidence="5">
    <location>
        <begin position="243"/>
        <end position="340"/>
    </location>
</feature>
<comment type="caution">
    <text evidence="6">The sequence shown here is derived from an EMBL/GenBank/DDBJ whole genome shotgun (WGS) entry which is preliminary data.</text>
</comment>
<dbReference type="PANTHER" id="PTHR47894:SF1">
    <property type="entry name" value="HTH-TYPE TRANSCRIPTIONAL REGULATOR VQSM"/>
    <property type="match status" value="1"/>
</dbReference>
<evidence type="ECO:0000256" key="4">
    <source>
        <dbReference type="SAM" id="MobiDB-lite"/>
    </source>
</evidence>
<sequence>MAPGVTGAAPAPGHVPVVVWQLLACCSERGLPLEPHFEQLGLLPEDLTRPGCLVDPAVGLELVRRMLAALGPPPQLGLRCGRSINLSKLGVLAMGLQASPTLGEALALTLRHPWSAGFFVSLHVGPGPGQDLRAEPLPGGADLMPFLADNLFAAMVALRRRIVGEDYTPQRVELVHPVEGDARGYEDFFRCPVQFDAPRNRLLTSQAWLERPLPTGHLSTWRLARDMLDRMAREQVRLPPLVQAVDRILRQGMPRPPAPAELAGRFNMSERSLRRKLAELGLSYDVLLDRVRHARAEELIRNSALSLTQVADQLGFTDVRAFRRAFRRWTGRSPSEARGQGEAGPTDGTM</sequence>
<evidence type="ECO:0000313" key="7">
    <source>
        <dbReference type="Proteomes" id="UP001204851"/>
    </source>
</evidence>
<keyword evidence="3" id="KW-0804">Transcription</keyword>
<protein>
    <submittedName>
        <fullName evidence="6">AraC family transcriptional regulator</fullName>
    </submittedName>
</protein>
<dbReference type="Pfam" id="PF12833">
    <property type="entry name" value="HTH_18"/>
    <property type="match status" value="1"/>
</dbReference>
<dbReference type="InterPro" id="IPR009057">
    <property type="entry name" value="Homeodomain-like_sf"/>
</dbReference>